<dbReference type="InterPro" id="IPR013154">
    <property type="entry name" value="ADH-like_N"/>
</dbReference>
<evidence type="ECO:0000256" key="15">
    <source>
        <dbReference type="SAM" id="MobiDB-lite"/>
    </source>
</evidence>
<dbReference type="STRING" id="286115.A0A507DHJ5"/>
<dbReference type="CDD" id="cd08297">
    <property type="entry name" value="CAD3"/>
    <property type="match status" value="1"/>
</dbReference>
<evidence type="ECO:0000256" key="2">
    <source>
        <dbReference type="ARBA" id="ARBA00008072"/>
    </source>
</evidence>
<dbReference type="GO" id="GO:0016042">
    <property type="term" value="P:lipid catabolic process"/>
    <property type="evidence" value="ECO:0007669"/>
    <property type="project" value="UniProtKB-KW"/>
</dbReference>
<dbReference type="PROSITE" id="PS00059">
    <property type="entry name" value="ADH_ZINC"/>
    <property type="match status" value="1"/>
</dbReference>
<name>A0A507DHJ5_9FUNG</name>
<keyword evidence="7" id="KW-0378">Hydrolase</keyword>
<evidence type="ECO:0000256" key="4">
    <source>
        <dbReference type="ARBA" id="ARBA00013190"/>
    </source>
</evidence>
<comment type="caution">
    <text evidence="17">The sequence shown here is derived from an EMBL/GenBank/DDBJ whole genome shotgun (WGS) entry which is preliminary data.</text>
</comment>
<evidence type="ECO:0000256" key="12">
    <source>
        <dbReference type="ARBA" id="ARBA00023098"/>
    </source>
</evidence>
<keyword evidence="18" id="KW-1185">Reference proteome</keyword>
<evidence type="ECO:0000256" key="10">
    <source>
        <dbReference type="ARBA" id="ARBA00023002"/>
    </source>
</evidence>
<dbReference type="InterPro" id="IPR029058">
    <property type="entry name" value="AB_hydrolase_fold"/>
</dbReference>
<dbReference type="SUPFAM" id="SSF51735">
    <property type="entry name" value="NAD(P)-binding Rossmann-fold domains"/>
    <property type="match status" value="1"/>
</dbReference>
<dbReference type="Pfam" id="PF04083">
    <property type="entry name" value="Abhydro_lipase"/>
    <property type="match status" value="1"/>
</dbReference>
<evidence type="ECO:0000256" key="9">
    <source>
        <dbReference type="ARBA" id="ARBA00022963"/>
    </source>
</evidence>
<dbReference type="Gene3D" id="3.40.50.1820">
    <property type="entry name" value="alpha/beta hydrolase"/>
    <property type="match status" value="1"/>
</dbReference>
<comment type="cofactor">
    <cofactor evidence="1 14">
        <name>Zn(2+)</name>
        <dbReference type="ChEBI" id="CHEBI:29105"/>
    </cofactor>
</comment>
<dbReference type="EMBL" id="QEAN01000059">
    <property type="protein sequence ID" value="TPX51016.1"/>
    <property type="molecule type" value="Genomic_DNA"/>
</dbReference>
<keyword evidence="10" id="KW-0560">Oxidoreductase</keyword>
<reference evidence="17 18" key="1">
    <citation type="journal article" date="2019" name="Sci. Rep.">
        <title>Comparative genomics of chytrid fungi reveal insights into the obligate biotrophic and pathogenic lifestyle of Synchytrium endobioticum.</title>
        <authorList>
            <person name="van de Vossenberg B.T.L.H."/>
            <person name="Warris S."/>
            <person name="Nguyen H.D.T."/>
            <person name="van Gent-Pelzer M.P.E."/>
            <person name="Joly D.L."/>
            <person name="van de Geest H.C."/>
            <person name="Bonants P.J.M."/>
            <person name="Smith D.S."/>
            <person name="Levesque C.A."/>
            <person name="van der Lee T.A.J."/>
        </authorList>
    </citation>
    <scope>NUCLEOTIDE SEQUENCE [LARGE SCALE GENOMIC DNA]</scope>
    <source>
        <strain evidence="17 18">MB42</strain>
    </source>
</reference>
<protein>
    <recommendedName>
        <fullName evidence="4">alcohol dehydrogenase</fullName>
        <ecNumber evidence="4">1.1.1.1</ecNumber>
    </recommendedName>
</protein>
<evidence type="ECO:0000256" key="7">
    <source>
        <dbReference type="ARBA" id="ARBA00022801"/>
    </source>
</evidence>
<dbReference type="EC" id="1.1.1.1" evidence="4"/>
<dbReference type="InterPro" id="IPR020843">
    <property type="entry name" value="ER"/>
</dbReference>
<gene>
    <name evidence="17" type="ORF">SeMB42_g02049</name>
</gene>
<dbReference type="InterPro" id="IPR013149">
    <property type="entry name" value="ADH-like_C"/>
</dbReference>
<dbReference type="GO" id="GO:0016787">
    <property type="term" value="F:hydrolase activity"/>
    <property type="evidence" value="ECO:0007669"/>
    <property type="project" value="UniProtKB-KW"/>
</dbReference>
<dbReference type="Pfam" id="PF08240">
    <property type="entry name" value="ADH_N"/>
    <property type="match status" value="1"/>
</dbReference>
<dbReference type="Gene3D" id="3.90.180.10">
    <property type="entry name" value="Medium-chain alcohol dehydrogenases, catalytic domain"/>
    <property type="match status" value="1"/>
</dbReference>
<keyword evidence="6" id="KW-0732">Signal</keyword>
<dbReference type="PANTHER" id="PTHR42940">
    <property type="entry name" value="ALCOHOL DEHYDROGENASE 1-RELATED"/>
    <property type="match status" value="1"/>
</dbReference>
<dbReference type="GO" id="GO:0004022">
    <property type="term" value="F:alcohol dehydrogenase (NAD+) activity"/>
    <property type="evidence" value="ECO:0007669"/>
    <property type="project" value="UniProtKB-EC"/>
</dbReference>
<dbReference type="SUPFAM" id="SSF50129">
    <property type="entry name" value="GroES-like"/>
    <property type="match status" value="1"/>
</dbReference>
<proteinExistence type="inferred from homology"/>
<dbReference type="SUPFAM" id="SSF53474">
    <property type="entry name" value="alpha/beta-Hydrolases"/>
    <property type="match status" value="1"/>
</dbReference>
<evidence type="ECO:0000259" key="16">
    <source>
        <dbReference type="SMART" id="SM00829"/>
    </source>
</evidence>
<organism evidence="17 18">
    <name type="scientific">Synchytrium endobioticum</name>
    <dbReference type="NCBI Taxonomy" id="286115"/>
    <lineage>
        <taxon>Eukaryota</taxon>
        <taxon>Fungi</taxon>
        <taxon>Fungi incertae sedis</taxon>
        <taxon>Chytridiomycota</taxon>
        <taxon>Chytridiomycota incertae sedis</taxon>
        <taxon>Chytridiomycetes</taxon>
        <taxon>Synchytriales</taxon>
        <taxon>Synchytriaceae</taxon>
        <taxon>Synchytrium</taxon>
    </lineage>
</organism>
<feature type="compositionally biased region" description="Polar residues" evidence="15">
    <location>
        <begin position="571"/>
        <end position="585"/>
    </location>
</feature>
<dbReference type="InterPro" id="IPR002328">
    <property type="entry name" value="ADH_Zn_CS"/>
</dbReference>
<dbReference type="Gene3D" id="3.40.50.720">
    <property type="entry name" value="NAD(P)-binding Rossmann-like Domain"/>
    <property type="match status" value="1"/>
</dbReference>
<keyword evidence="13" id="KW-0325">Glycoprotein</keyword>
<dbReference type="VEuPathDB" id="FungiDB:SeMB42_g02049"/>
<dbReference type="Pfam" id="PF00107">
    <property type="entry name" value="ADH_zinc_N"/>
    <property type="match status" value="1"/>
</dbReference>
<keyword evidence="5 14" id="KW-0479">Metal-binding</keyword>
<dbReference type="AlphaFoldDB" id="A0A507DHJ5"/>
<evidence type="ECO:0000256" key="6">
    <source>
        <dbReference type="ARBA" id="ARBA00022729"/>
    </source>
</evidence>
<dbReference type="GO" id="GO:0008270">
    <property type="term" value="F:zinc ion binding"/>
    <property type="evidence" value="ECO:0007669"/>
    <property type="project" value="InterPro"/>
</dbReference>
<dbReference type="InterPro" id="IPR036291">
    <property type="entry name" value="NAD(P)-bd_dom_sf"/>
</dbReference>
<keyword evidence="9" id="KW-0442">Lipid degradation</keyword>
<feature type="region of interest" description="Disordered" evidence="15">
    <location>
        <begin position="539"/>
        <end position="587"/>
    </location>
</feature>
<dbReference type="Proteomes" id="UP000317494">
    <property type="component" value="Unassembled WGS sequence"/>
</dbReference>
<dbReference type="InterPro" id="IPR006693">
    <property type="entry name" value="AB_hydrolase_lipase"/>
</dbReference>
<dbReference type="FunFam" id="3.40.50.720:FF:000039">
    <property type="entry name" value="Alcohol dehydrogenase AdhP"/>
    <property type="match status" value="1"/>
</dbReference>
<comment type="similarity">
    <text evidence="3">Belongs to the AB hydrolase superfamily. Lipase family.</text>
</comment>
<keyword evidence="11" id="KW-0520">NAD</keyword>
<sequence length="944" mass="104787">MSLVLPRITLWRYALYASVSPDPRGIYGIPPSEMTASRPLPSPWTPKPSLLLPIRQVLAHVFSTCIMIILTVYALVSTANDPIEVAPKEKKECVRRVSSSPRQTLNLLAEEMNVNAPHTPRIHGAKLDGLVDVFGIKAALGPKRIISHPLADPVTEQLRKPHNNAEYYALFHGYHCDTHRVITVDGFSLLLHRIRIKSHLSTTQKQTVLVQHGLFQSAGVFVTNGQKQSLAFYLADLGYDVWLGNNRCVEKKHATLSSSDVEFWDWSLDELARYDFPALVDYVRKTAQVEKIIYVGHSQGNAQAFLGCKLDPRIPEKISCFVALAPTAYIGPLLDSAPMKYLIEMNLSIYQPIFGVKQFLPIMDSVQEYLPASWFMRLAYSMFSYLFSWHDYNWDEIHKNHYFQFTPRPTSSKAILHWCRCARLRTLAPFSQVFDESYSNDSYNRCSPSYDFSCLGDMPVALFYGSRDSIIDGDRVMREARGKCNLVYGEHLDGYEHLDVIWALDAKQRVFDPMVMIFDKLREERGNVTINNNATTTTATINWDNNNMDGQDQDSSSKREDVSTDTHELNTETNSLQQNGESTELPSVEEDYTNNEGKIPKAQKAAVVFELGHPVVYKTDWPVSKPGTGEVLVHVIRTGVCHSDLHTMEGVGVGTPIPHIGGHEGAGYVVSVGAEVHDVQIGDRVGIKFISYTCGTCEYCLAGHETVCQRQQTTGLSVPGTFQEYMIAKAQGLARIPAEVSFDQAAPILCAGISVYKGLKELDMKAGQWVCVPGAGGGLGHLAVQYAKAMGFRCLAIDGGESKRELCLKLGADVYLDFLCAKDVISEAIYITKGGAHGALIVATSQVAYSQAPLYMRPWGTIVCISLPANAKLDSVIADVVMRRLTIRGSVMGDRLDTAEALDFVARGLVKSIVEIYPMSALNQVYDRMRKGEIAGRILLNTSE</sequence>
<comment type="similarity">
    <text evidence="2 14">Belongs to the zinc-containing alcohol dehydrogenase family.</text>
</comment>
<evidence type="ECO:0000313" key="17">
    <source>
        <dbReference type="EMBL" id="TPX51016.1"/>
    </source>
</evidence>
<feature type="domain" description="Enoyl reductase (ER)" evidence="16">
    <location>
        <begin position="612"/>
        <end position="940"/>
    </location>
</feature>
<evidence type="ECO:0000256" key="14">
    <source>
        <dbReference type="RuleBase" id="RU361277"/>
    </source>
</evidence>
<evidence type="ECO:0000256" key="3">
    <source>
        <dbReference type="ARBA" id="ARBA00010701"/>
    </source>
</evidence>
<dbReference type="GO" id="GO:0005737">
    <property type="term" value="C:cytoplasm"/>
    <property type="evidence" value="ECO:0007669"/>
    <property type="project" value="TreeGrafter"/>
</dbReference>
<evidence type="ECO:0000256" key="1">
    <source>
        <dbReference type="ARBA" id="ARBA00001947"/>
    </source>
</evidence>
<keyword evidence="8 14" id="KW-0862">Zinc</keyword>
<dbReference type="InterPro" id="IPR011032">
    <property type="entry name" value="GroES-like_sf"/>
</dbReference>
<dbReference type="SMART" id="SM00829">
    <property type="entry name" value="PKS_ER"/>
    <property type="match status" value="1"/>
</dbReference>
<feature type="compositionally biased region" description="Basic and acidic residues" evidence="15">
    <location>
        <begin position="555"/>
        <end position="570"/>
    </location>
</feature>
<dbReference type="PANTHER" id="PTHR42940:SF3">
    <property type="entry name" value="ALCOHOL DEHYDROGENASE 1-RELATED"/>
    <property type="match status" value="1"/>
</dbReference>
<accession>A0A507DHJ5</accession>
<evidence type="ECO:0000256" key="11">
    <source>
        <dbReference type="ARBA" id="ARBA00023027"/>
    </source>
</evidence>
<keyword evidence="12" id="KW-0443">Lipid metabolism</keyword>
<evidence type="ECO:0000256" key="13">
    <source>
        <dbReference type="ARBA" id="ARBA00023180"/>
    </source>
</evidence>
<dbReference type="FunFam" id="3.40.50.1820:FF:000057">
    <property type="entry name" value="Lipase"/>
    <property type="match status" value="1"/>
</dbReference>
<evidence type="ECO:0000313" key="18">
    <source>
        <dbReference type="Proteomes" id="UP000317494"/>
    </source>
</evidence>
<evidence type="ECO:0000256" key="5">
    <source>
        <dbReference type="ARBA" id="ARBA00022723"/>
    </source>
</evidence>
<evidence type="ECO:0000256" key="8">
    <source>
        <dbReference type="ARBA" id="ARBA00022833"/>
    </source>
</evidence>